<dbReference type="Pfam" id="PF00297">
    <property type="entry name" value="Ribosomal_L3"/>
    <property type="match status" value="1"/>
</dbReference>
<feature type="region of interest" description="Disordered" evidence="9">
    <location>
        <begin position="128"/>
        <end position="152"/>
    </location>
</feature>
<dbReference type="GO" id="GO:0019843">
    <property type="term" value="F:rRNA binding"/>
    <property type="evidence" value="ECO:0007669"/>
    <property type="project" value="UniProtKB-UniRule"/>
</dbReference>
<keyword evidence="3 8" id="KW-0699">rRNA-binding</keyword>
<geneLocation type="chloroplast" evidence="10"/>
<dbReference type="AlphaFoldDB" id="A0A345U7X1"/>
<evidence type="ECO:0000256" key="5">
    <source>
        <dbReference type="ARBA" id="ARBA00022980"/>
    </source>
</evidence>
<dbReference type="NCBIfam" id="TIGR03625">
    <property type="entry name" value="L3_bact"/>
    <property type="match status" value="1"/>
</dbReference>
<evidence type="ECO:0000256" key="9">
    <source>
        <dbReference type="SAM" id="MobiDB-lite"/>
    </source>
</evidence>
<proteinExistence type="inferred from homology"/>
<dbReference type="FunFam" id="3.30.160.810:FF:000001">
    <property type="entry name" value="50S ribosomal protein L3"/>
    <property type="match status" value="1"/>
</dbReference>
<comment type="similarity">
    <text evidence="1 8">Belongs to the universal ribosomal protein uL3 family.</text>
</comment>
<protein>
    <recommendedName>
        <fullName evidence="7 8">Large ribosomal subunit protein uL3c</fullName>
    </recommendedName>
</protein>
<dbReference type="Gene3D" id="3.30.160.810">
    <property type="match status" value="1"/>
</dbReference>
<organism evidence="10">
    <name type="scientific">Gracilaria gracilis</name>
    <name type="common">Red alga</name>
    <dbReference type="NCBI Taxonomy" id="2777"/>
    <lineage>
        <taxon>Eukaryota</taxon>
        <taxon>Rhodophyta</taxon>
        <taxon>Florideophyceae</taxon>
        <taxon>Rhodymeniophycidae</taxon>
        <taxon>Gracilariales</taxon>
        <taxon>Gracilariaceae</taxon>
        <taxon>Gracilaria</taxon>
    </lineage>
</organism>
<dbReference type="PANTHER" id="PTHR11229">
    <property type="entry name" value="50S RIBOSOMAL PROTEIN L3"/>
    <property type="match status" value="1"/>
</dbReference>
<keyword evidence="6 8" id="KW-0687">Ribonucleoprotein</keyword>
<evidence type="ECO:0000256" key="6">
    <source>
        <dbReference type="ARBA" id="ARBA00023274"/>
    </source>
</evidence>
<keyword evidence="5 8" id="KW-0689">Ribosomal protein</keyword>
<dbReference type="GeneID" id="37623301"/>
<dbReference type="RefSeq" id="YP_009510884.1">
    <property type="nucleotide sequence ID" value="NC_039141.1"/>
</dbReference>
<keyword evidence="10" id="KW-0150">Chloroplast</keyword>
<comment type="subcellular location">
    <subcellularLocation>
        <location evidence="8">Plastid</location>
        <location evidence="8">Chloroplast</location>
    </subcellularLocation>
</comment>
<dbReference type="PANTHER" id="PTHR11229:SF16">
    <property type="entry name" value="LARGE RIBOSOMAL SUBUNIT PROTEIN UL3C"/>
    <property type="match status" value="1"/>
</dbReference>
<evidence type="ECO:0000256" key="8">
    <source>
        <dbReference type="HAMAP-Rule" id="MF_01325"/>
    </source>
</evidence>
<evidence type="ECO:0000256" key="3">
    <source>
        <dbReference type="ARBA" id="ARBA00022730"/>
    </source>
</evidence>
<accession>A0A345U7X1</accession>
<dbReference type="SUPFAM" id="SSF50447">
    <property type="entry name" value="Translation proteins"/>
    <property type="match status" value="1"/>
</dbReference>
<dbReference type="GO" id="GO:0003735">
    <property type="term" value="F:structural constituent of ribosome"/>
    <property type="evidence" value="ECO:0007669"/>
    <property type="project" value="InterPro"/>
</dbReference>
<evidence type="ECO:0000256" key="1">
    <source>
        <dbReference type="ARBA" id="ARBA00006540"/>
    </source>
</evidence>
<dbReference type="GO" id="GO:0006412">
    <property type="term" value="P:translation"/>
    <property type="evidence" value="ECO:0007669"/>
    <property type="project" value="UniProtKB-UniRule"/>
</dbReference>
<dbReference type="InterPro" id="IPR019927">
    <property type="entry name" value="Ribosomal_uL3_bac/org-type"/>
</dbReference>
<sequence>MKIGLLGKKIGMTQIFDQQGKALPVTILELGPCLVTKIKNSESHGYQAVQVGYIKVQSNKLNKAEIGHLDKYNIPPLKYLKEYKVNSLENFKIGKWITVKDLEINQNISISGTSIGKGFTGCTKRHKFSRGPMSHGSKNHRKPGSIGAGTTPGKVFAGKKMAGRMGGQKITIQNLKILDIKTDQNIIIVKGSVPGKPGNIVSIHQK</sequence>
<evidence type="ECO:0000256" key="7">
    <source>
        <dbReference type="ARBA" id="ARBA00035213"/>
    </source>
</evidence>
<dbReference type="Gene3D" id="2.40.30.10">
    <property type="entry name" value="Translation factors"/>
    <property type="match status" value="1"/>
</dbReference>
<dbReference type="GO" id="GO:0022625">
    <property type="term" value="C:cytosolic large ribosomal subunit"/>
    <property type="evidence" value="ECO:0007669"/>
    <property type="project" value="TreeGrafter"/>
</dbReference>
<dbReference type="EMBL" id="MH396011">
    <property type="protein sequence ID" value="AXI96557.1"/>
    <property type="molecule type" value="Genomic_DNA"/>
</dbReference>
<comment type="function">
    <text evidence="8">One of the primary rRNA binding proteins, it binds directly near the 3'-end of the 23S rRNA, where it nucleates assembly of the 50S subunit.</text>
</comment>
<evidence type="ECO:0000313" key="10">
    <source>
        <dbReference type="EMBL" id="AXI96557.1"/>
    </source>
</evidence>
<dbReference type="InterPro" id="IPR000597">
    <property type="entry name" value="Ribosomal_uL3"/>
</dbReference>
<dbReference type="FunFam" id="2.40.30.10:FF:000065">
    <property type="entry name" value="50S ribosomal protein L3, chloroplastic"/>
    <property type="match status" value="1"/>
</dbReference>
<dbReference type="HAMAP" id="MF_01325_B">
    <property type="entry name" value="Ribosomal_uL3_B"/>
    <property type="match status" value="1"/>
</dbReference>
<gene>
    <name evidence="8 10" type="primary">rpl3</name>
</gene>
<evidence type="ECO:0000256" key="4">
    <source>
        <dbReference type="ARBA" id="ARBA00022884"/>
    </source>
</evidence>
<keyword evidence="10" id="KW-0934">Plastid</keyword>
<dbReference type="InterPro" id="IPR009000">
    <property type="entry name" value="Transl_B-barrel_sf"/>
</dbReference>
<evidence type="ECO:0000256" key="2">
    <source>
        <dbReference type="ARBA" id="ARBA00011838"/>
    </source>
</evidence>
<keyword evidence="4 8" id="KW-0694">RNA-binding</keyword>
<name>A0A345U7X1_GRAGA</name>
<comment type="subunit">
    <text evidence="2 8">Part of the 50S ribosomal subunit.</text>
</comment>
<dbReference type="GO" id="GO:0009507">
    <property type="term" value="C:chloroplast"/>
    <property type="evidence" value="ECO:0007669"/>
    <property type="project" value="UniProtKB-SubCell"/>
</dbReference>
<reference evidence="10" key="1">
    <citation type="submission" date="2018-05" db="EMBL/GenBank/DDBJ databases">
        <title>Organellar genomes of Gracilariaceae.</title>
        <authorList>
            <person name="Iha C."/>
            <person name="Oliveira M.C."/>
        </authorList>
    </citation>
    <scope>NUCLEOTIDE SEQUENCE</scope>
</reference>